<name>T1CIY5_9PORP</name>
<dbReference type="CDD" id="cd00093">
    <property type="entry name" value="HTH_XRE"/>
    <property type="match status" value="1"/>
</dbReference>
<evidence type="ECO:0000313" key="4">
    <source>
        <dbReference type="Proteomes" id="UP000018031"/>
    </source>
</evidence>
<dbReference type="Gene3D" id="1.10.260.40">
    <property type="entry name" value="lambda repressor-like DNA-binding domains"/>
    <property type="match status" value="1"/>
</dbReference>
<dbReference type="EMBL" id="BAOU01000064">
    <property type="protein sequence ID" value="GAD06176.1"/>
    <property type="molecule type" value="Genomic_DNA"/>
</dbReference>
<proteinExistence type="predicted"/>
<dbReference type="InterPro" id="IPR001387">
    <property type="entry name" value="Cro/C1-type_HTH"/>
</dbReference>
<dbReference type="Pfam" id="PF01381">
    <property type="entry name" value="HTH_3"/>
    <property type="match status" value="1"/>
</dbReference>
<feature type="region of interest" description="Disordered" evidence="1">
    <location>
        <begin position="114"/>
        <end position="163"/>
    </location>
</feature>
<reference evidence="4" key="1">
    <citation type="journal article" date="2013" name="Genome">
        <title>Draft Genome Sequences of Porphyromonas crevioricanis JCM 15906T and Porphyromonas cansulci JCM 13913T Isolated from a Canine Oral Cavity.</title>
        <authorList>
            <person name="Sakamoto M."/>
            <person name="Tanaka N."/>
            <person name="Shiwa Y."/>
            <person name="Yoshikawa H."/>
            <person name="Ohkuma M."/>
        </authorList>
    </citation>
    <scope>NUCLEOTIDE SEQUENCE [LARGE SCALE GENOMIC DNA]</scope>
    <source>
        <strain evidence="4">JCM 15906</strain>
    </source>
</reference>
<gene>
    <name evidence="3" type="ORF">PORCRE_1898</name>
</gene>
<evidence type="ECO:0000256" key="1">
    <source>
        <dbReference type="SAM" id="MobiDB-lite"/>
    </source>
</evidence>
<comment type="caution">
    <text evidence="3">The sequence shown here is derived from an EMBL/GenBank/DDBJ whole genome shotgun (WGS) entry which is preliminary data.</text>
</comment>
<dbReference type="PROSITE" id="PS50943">
    <property type="entry name" value="HTH_CROC1"/>
    <property type="match status" value="1"/>
</dbReference>
<accession>T1CIY5</accession>
<dbReference type="SUPFAM" id="SSF47413">
    <property type="entry name" value="lambda repressor-like DNA-binding domains"/>
    <property type="match status" value="1"/>
</dbReference>
<protein>
    <submittedName>
        <fullName evidence="3">Transcriptional regulator, putative</fullName>
    </submittedName>
</protein>
<feature type="compositionally biased region" description="Polar residues" evidence="1">
    <location>
        <begin position="151"/>
        <end position="163"/>
    </location>
</feature>
<sequence length="196" mass="22128">MGCDLSLYICIHKNKLKIVDIMSEEIGLDAVQIRDRIQYMLNVLEMKSSAFADSCELPRATVSNILNGKSNVTLEVLNKIIRTFPDWSHAWLLFGTGPMQHLAHEEQSLFSTEELDQGMRQESRNPDHSTDLFQKSQPSGVEKKREKDAVATQSETTSPPTIVIQQPTKAIEKIIVFYTDSSYQTFMPSDMGETGQ</sequence>
<dbReference type="Proteomes" id="UP000018031">
    <property type="component" value="Unassembled WGS sequence"/>
</dbReference>
<evidence type="ECO:0000259" key="2">
    <source>
        <dbReference type="PROSITE" id="PS50943"/>
    </source>
</evidence>
<dbReference type="InterPro" id="IPR010982">
    <property type="entry name" value="Lambda_DNA-bd_dom_sf"/>
</dbReference>
<feature type="compositionally biased region" description="Basic and acidic residues" evidence="1">
    <location>
        <begin position="117"/>
        <end position="130"/>
    </location>
</feature>
<evidence type="ECO:0000313" key="3">
    <source>
        <dbReference type="EMBL" id="GAD06176.1"/>
    </source>
</evidence>
<dbReference type="AlphaFoldDB" id="T1CIY5"/>
<feature type="domain" description="HTH cro/C1-type" evidence="2">
    <location>
        <begin position="49"/>
        <end position="90"/>
    </location>
</feature>
<dbReference type="GO" id="GO:0003677">
    <property type="term" value="F:DNA binding"/>
    <property type="evidence" value="ECO:0007669"/>
    <property type="project" value="InterPro"/>
</dbReference>
<organism evidence="3 4">
    <name type="scientific">Porphyromonas crevioricanis JCM 15906</name>
    <dbReference type="NCBI Taxonomy" id="1305617"/>
    <lineage>
        <taxon>Bacteria</taxon>
        <taxon>Pseudomonadati</taxon>
        <taxon>Bacteroidota</taxon>
        <taxon>Bacteroidia</taxon>
        <taxon>Bacteroidales</taxon>
        <taxon>Porphyromonadaceae</taxon>
        <taxon>Porphyromonas</taxon>
    </lineage>
</organism>
<reference evidence="3 4" key="2">
    <citation type="journal article" date="2013" name="Genome Announc.">
        <title>Draft Genome Sequences of Porphyromonas crevioricanis JCM 15906T and Porphyromonas cansulci JCM 13913T Isolated from a Canine Oral Cavity.</title>
        <authorList>
            <person name="Sakamoto M."/>
            <person name="Tanaka N."/>
            <person name="Shiwa Y."/>
            <person name="Yoshikawa H."/>
            <person name="Ohkuma M."/>
        </authorList>
    </citation>
    <scope>NUCLEOTIDE SEQUENCE [LARGE SCALE GENOMIC DNA]</scope>
    <source>
        <strain evidence="3 4">JCM 15906</strain>
    </source>
</reference>